<name>A0A0M3HZ19_ASCLU</name>
<protein>
    <submittedName>
        <fullName evidence="2">Neur_chan_memb domain-containing protein</fullName>
    </submittedName>
</protein>
<evidence type="ECO:0000313" key="2">
    <source>
        <dbReference type="WBParaSite" id="ALUE_0000885801-mRNA-1"/>
    </source>
</evidence>
<dbReference type="WBParaSite" id="ALUE_0000885801-mRNA-1">
    <property type="protein sequence ID" value="ALUE_0000885801-mRNA-1"/>
    <property type="gene ID" value="ALUE_0000885801"/>
</dbReference>
<dbReference type="Proteomes" id="UP000036681">
    <property type="component" value="Unplaced"/>
</dbReference>
<reference evidence="2" key="1">
    <citation type="submission" date="2017-02" db="UniProtKB">
        <authorList>
            <consortium name="WormBaseParasite"/>
        </authorList>
    </citation>
    <scope>IDENTIFICATION</scope>
</reference>
<proteinExistence type="predicted"/>
<evidence type="ECO:0000313" key="1">
    <source>
        <dbReference type="Proteomes" id="UP000036681"/>
    </source>
</evidence>
<keyword evidence="1" id="KW-1185">Reference proteome</keyword>
<accession>A0A0M3HZ19</accession>
<sequence>MSLLMLDSMAVAAMMCLLNFVSIISALRYGKDLYNLNPSVMTTTLVGTLRRRVRNASMLRLRAAPVALEPSVEQEGLARKPADTVSLTHSVQAMVKTLRGMEILDNHRNDHM</sequence>
<dbReference type="AlphaFoldDB" id="A0A0M3HZ19"/>
<organism evidence="1 2">
    <name type="scientific">Ascaris lumbricoides</name>
    <name type="common">Giant roundworm</name>
    <dbReference type="NCBI Taxonomy" id="6252"/>
    <lineage>
        <taxon>Eukaryota</taxon>
        <taxon>Metazoa</taxon>
        <taxon>Ecdysozoa</taxon>
        <taxon>Nematoda</taxon>
        <taxon>Chromadorea</taxon>
        <taxon>Rhabditida</taxon>
        <taxon>Spirurina</taxon>
        <taxon>Ascaridomorpha</taxon>
        <taxon>Ascaridoidea</taxon>
        <taxon>Ascarididae</taxon>
        <taxon>Ascaris</taxon>
    </lineage>
</organism>